<evidence type="ECO:0000256" key="1">
    <source>
        <dbReference type="SAM" id="Phobius"/>
    </source>
</evidence>
<dbReference type="EMBL" id="SUPL01000001">
    <property type="protein sequence ID" value="TJY37804.1"/>
    <property type="molecule type" value="Genomic_DNA"/>
</dbReference>
<feature type="transmembrane region" description="Helical" evidence="1">
    <location>
        <begin position="12"/>
        <end position="29"/>
    </location>
</feature>
<name>A0A4U0F202_9FLAO</name>
<dbReference type="InterPro" id="IPR022742">
    <property type="entry name" value="Hydrolase_4"/>
</dbReference>
<evidence type="ECO:0000313" key="4">
    <source>
        <dbReference type="Proteomes" id="UP000307657"/>
    </source>
</evidence>
<organism evidence="3 4">
    <name type="scientific">Pontimicrobium aquaticum</name>
    <dbReference type="NCBI Taxonomy" id="2565367"/>
    <lineage>
        <taxon>Bacteria</taxon>
        <taxon>Pseudomonadati</taxon>
        <taxon>Bacteroidota</taxon>
        <taxon>Flavobacteriia</taxon>
        <taxon>Flavobacteriales</taxon>
        <taxon>Flavobacteriaceae</taxon>
        <taxon>Pontimicrobium</taxon>
    </lineage>
</organism>
<proteinExistence type="predicted"/>
<keyword evidence="3" id="KW-0378">Hydrolase</keyword>
<evidence type="ECO:0000259" key="2">
    <source>
        <dbReference type="Pfam" id="PF12146"/>
    </source>
</evidence>
<dbReference type="RefSeq" id="WP_136840009.1">
    <property type="nucleotide sequence ID" value="NZ_SUPL01000001.1"/>
</dbReference>
<gene>
    <name evidence="3" type="ORF">E5167_00690</name>
</gene>
<dbReference type="Proteomes" id="UP000307657">
    <property type="component" value="Unassembled WGS sequence"/>
</dbReference>
<dbReference type="OrthoDB" id="2247630at2"/>
<dbReference type="InterPro" id="IPR029058">
    <property type="entry name" value="AB_hydrolase_fold"/>
</dbReference>
<keyword evidence="1" id="KW-0812">Transmembrane</keyword>
<protein>
    <submittedName>
        <fullName evidence="3">Alpha/beta fold hydrolase</fullName>
    </submittedName>
</protein>
<dbReference type="AlphaFoldDB" id="A0A4U0F202"/>
<keyword evidence="1" id="KW-0472">Membrane</keyword>
<feature type="domain" description="Serine aminopeptidase S33" evidence="2">
    <location>
        <begin position="64"/>
        <end position="201"/>
    </location>
</feature>
<dbReference type="PANTHER" id="PTHR42886">
    <property type="entry name" value="RE40534P-RELATED"/>
    <property type="match status" value="1"/>
</dbReference>
<evidence type="ECO:0000313" key="3">
    <source>
        <dbReference type="EMBL" id="TJY37804.1"/>
    </source>
</evidence>
<dbReference type="SUPFAM" id="SSF53474">
    <property type="entry name" value="alpha/beta-Hydrolases"/>
    <property type="match status" value="1"/>
</dbReference>
<dbReference type="GO" id="GO:0016787">
    <property type="term" value="F:hydrolase activity"/>
    <property type="evidence" value="ECO:0007669"/>
    <property type="project" value="UniProtKB-KW"/>
</dbReference>
<comment type="caution">
    <text evidence="3">The sequence shown here is derived from an EMBL/GenBank/DDBJ whole genome shotgun (WGS) entry which is preliminary data.</text>
</comment>
<dbReference type="PANTHER" id="PTHR42886:SF29">
    <property type="entry name" value="PUMMELIG, ISOFORM A"/>
    <property type="match status" value="1"/>
</dbReference>
<sequence>MNTIINLKVNTFTAIITLFFILALFNYNLSAQNNSCPASSEQIIIPIENDSIVAWAMLARGKAKKETVILLHGLPGNERNLDVAQELRRNGKNVIYFNYRGAWGSQGEFMYANCIEDVKKIIDFFSTSKNSDKYRIKLDSFILFGHSMGGGVALISGAKDNRVKKIAVYSPWNAGGTKFTTQQINGFKAMLKPLFMLNIEPKRFLEDIVKNSEQYSIINYKNQLKNKQVLIFDENERNKHWIENIENVEYILMKTDHSFSDKRLELIHKVSKWVNK</sequence>
<dbReference type="Gene3D" id="3.40.50.1820">
    <property type="entry name" value="alpha/beta hydrolase"/>
    <property type="match status" value="1"/>
</dbReference>
<keyword evidence="4" id="KW-1185">Reference proteome</keyword>
<dbReference type="Pfam" id="PF12146">
    <property type="entry name" value="Hydrolase_4"/>
    <property type="match status" value="1"/>
</dbReference>
<keyword evidence="1" id="KW-1133">Transmembrane helix</keyword>
<accession>A0A4U0F202</accession>
<reference evidence="3 4" key="1">
    <citation type="submission" date="2019-04" db="EMBL/GenBank/DDBJ databases">
        <title>Lacinutrix sp. nov., isolated from marine water.</title>
        <authorList>
            <person name="Kim W."/>
        </authorList>
    </citation>
    <scope>NUCLEOTIDE SEQUENCE [LARGE SCALE GENOMIC DNA]</scope>
    <source>
        <strain evidence="3 4">CAU 1491</strain>
    </source>
</reference>